<name>A0A1E3XAA0_9BACT</name>
<evidence type="ECO:0000313" key="3">
    <source>
        <dbReference type="Proteomes" id="UP000094056"/>
    </source>
</evidence>
<dbReference type="InterPro" id="IPR050229">
    <property type="entry name" value="GlpE_sulfurtransferase"/>
</dbReference>
<organism evidence="2 3">
    <name type="scientific">Candidatus Scalindua rubra</name>
    <dbReference type="NCBI Taxonomy" id="1872076"/>
    <lineage>
        <taxon>Bacteria</taxon>
        <taxon>Pseudomonadati</taxon>
        <taxon>Planctomycetota</taxon>
        <taxon>Candidatus Brocadiia</taxon>
        <taxon>Candidatus Brocadiales</taxon>
        <taxon>Candidatus Scalinduaceae</taxon>
        <taxon>Candidatus Scalindua</taxon>
    </lineage>
</organism>
<sequence length="136" mass="15757">MRNVLNLNLILLVITYLIVFPPGSLTSKTHTAETFKNVSTFEAYHIIKQQEIFILDVRTDVEYAQSHLRDAVLIPLMKLSERMHELKEEQNILVYCYDGNRSKTACEYLTSKGFKHIFNMLGGIDSWIKEGYEVVN</sequence>
<dbReference type="GO" id="GO:0016740">
    <property type="term" value="F:transferase activity"/>
    <property type="evidence" value="ECO:0007669"/>
    <property type="project" value="UniProtKB-KW"/>
</dbReference>
<dbReference type="Pfam" id="PF00581">
    <property type="entry name" value="Rhodanese"/>
    <property type="match status" value="1"/>
</dbReference>
<protein>
    <submittedName>
        <fullName evidence="2">Rhodanese-related sulfurtransferase</fullName>
    </submittedName>
</protein>
<dbReference type="Gene3D" id="3.40.250.10">
    <property type="entry name" value="Rhodanese-like domain"/>
    <property type="match status" value="1"/>
</dbReference>
<dbReference type="InterPro" id="IPR001763">
    <property type="entry name" value="Rhodanese-like_dom"/>
</dbReference>
<dbReference type="EMBL" id="MAYW01000059">
    <property type="protein sequence ID" value="ODS32519.1"/>
    <property type="molecule type" value="Genomic_DNA"/>
</dbReference>
<proteinExistence type="predicted"/>
<feature type="domain" description="Rhodanese" evidence="1">
    <location>
        <begin position="48"/>
        <end position="136"/>
    </location>
</feature>
<dbReference type="SMART" id="SM00450">
    <property type="entry name" value="RHOD"/>
    <property type="match status" value="1"/>
</dbReference>
<dbReference type="Proteomes" id="UP000094056">
    <property type="component" value="Unassembled WGS sequence"/>
</dbReference>
<dbReference type="AlphaFoldDB" id="A0A1E3XAA0"/>
<evidence type="ECO:0000259" key="1">
    <source>
        <dbReference type="PROSITE" id="PS50206"/>
    </source>
</evidence>
<dbReference type="SUPFAM" id="SSF52821">
    <property type="entry name" value="Rhodanese/Cell cycle control phosphatase"/>
    <property type="match status" value="1"/>
</dbReference>
<reference evidence="2 3" key="1">
    <citation type="submission" date="2016-07" db="EMBL/GenBank/DDBJ databases">
        <title>Draft genome of Scalindua rubra, obtained from a brine-seawater interface in the Red Sea, sheds light on salt adaptation in anammox bacteria.</title>
        <authorList>
            <person name="Speth D.R."/>
            <person name="Lagkouvardos I."/>
            <person name="Wang Y."/>
            <person name="Qian P.-Y."/>
            <person name="Dutilh B.E."/>
            <person name="Jetten M.S."/>
        </authorList>
    </citation>
    <scope>NUCLEOTIDE SEQUENCE [LARGE SCALE GENOMIC DNA]</scope>
    <source>
        <strain evidence="2">BSI-1</strain>
    </source>
</reference>
<comment type="caution">
    <text evidence="2">The sequence shown here is derived from an EMBL/GenBank/DDBJ whole genome shotgun (WGS) entry which is preliminary data.</text>
</comment>
<dbReference type="PROSITE" id="PS50206">
    <property type="entry name" value="RHODANESE_3"/>
    <property type="match status" value="1"/>
</dbReference>
<keyword evidence="2" id="KW-0808">Transferase</keyword>
<dbReference type="PANTHER" id="PTHR43031:SF1">
    <property type="entry name" value="PYRIDINE NUCLEOTIDE-DISULPHIDE OXIDOREDUCTASE"/>
    <property type="match status" value="1"/>
</dbReference>
<dbReference type="InterPro" id="IPR036873">
    <property type="entry name" value="Rhodanese-like_dom_sf"/>
</dbReference>
<dbReference type="PANTHER" id="PTHR43031">
    <property type="entry name" value="FAD-DEPENDENT OXIDOREDUCTASE"/>
    <property type="match status" value="1"/>
</dbReference>
<gene>
    <name evidence="2" type="ORF">SCARUB_02374</name>
</gene>
<accession>A0A1E3XAA0</accession>
<evidence type="ECO:0000313" key="2">
    <source>
        <dbReference type="EMBL" id="ODS32519.1"/>
    </source>
</evidence>
<dbReference type="CDD" id="cd00158">
    <property type="entry name" value="RHOD"/>
    <property type="match status" value="1"/>
</dbReference>